<accession>A0ABQ4TZ04</accession>
<dbReference type="Proteomes" id="UP001055057">
    <property type="component" value="Unassembled WGS sequence"/>
</dbReference>
<dbReference type="EMBL" id="BPRB01000140">
    <property type="protein sequence ID" value="GJE60490.1"/>
    <property type="molecule type" value="Genomic_DNA"/>
</dbReference>
<keyword evidence="4" id="KW-1185">Reference proteome</keyword>
<feature type="signal peptide" evidence="2">
    <location>
        <begin position="1"/>
        <end position="25"/>
    </location>
</feature>
<sequence>MTTDLRSLSLGLLVALALPAVSAEARDLRKVVDKPQARATLAASQGFSDRMSRLDALMGGAPTARPARARSANAEQ</sequence>
<reference evidence="3" key="2">
    <citation type="submission" date="2021-08" db="EMBL/GenBank/DDBJ databases">
        <authorList>
            <person name="Tani A."/>
            <person name="Ola A."/>
            <person name="Ogura Y."/>
            <person name="Katsura K."/>
            <person name="Hayashi T."/>
        </authorList>
    </citation>
    <scope>NUCLEOTIDE SEQUENCE</scope>
    <source>
        <strain evidence="3">DSM 23632</strain>
    </source>
</reference>
<evidence type="ECO:0000256" key="1">
    <source>
        <dbReference type="SAM" id="MobiDB-lite"/>
    </source>
</evidence>
<feature type="chain" id="PRO_5047321859" evidence="2">
    <location>
        <begin position="26"/>
        <end position="76"/>
    </location>
</feature>
<evidence type="ECO:0000256" key="2">
    <source>
        <dbReference type="SAM" id="SignalP"/>
    </source>
</evidence>
<evidence type="ECO:0000313" key="3">
    <source>
        <dbReference type="EMBL" id="GJE60490.1"/>
    </source>
</evidence>
<evidence type="ECO:0000313" key="4">
    <source>
        <dbReference type="Proteomes" id="UP001055057"/>
    </source>
</evidence>
<keyword evidence="2" id="KW-0732">Signal</keyword>
<organism evidence="3 4">
    <name type="scientific">Methylobacterium trifolii</name>
    <dbReference type="NCBI Taxonomy" id="1003092"/>
    <lineage>
        <taxon>Bacteria</taxon>
        <taxon>Pseudomonadati</taxon>
        <taxon>Pseudomonadota</taxon>
        <taxon>Alphaproteobacteria</taxon>
        <taxon>Hyphomicrobiales</taxon>
        <taxon>Methylobacteriaceae</taxon>
        <taxon>Methylobacterium</taxon>
    </lineage>
</organism>
<proteinExistence type="predicted"/>
<reference evidence="3" key="1">
    <citation type="journal article" date="2021" name="Front. Microbiol.">
        <title>Comprehensive Comparative Genomics and Phenotyping of Methylobacterium Species.</title>
        <authorList>
            <person name="Alessa O."/>
            <person name="Ogura Y."/>
            <person name="Fujitani Y."/>
            <person name="Takami H."/>
            <person name="Hayashi T."/>
            <person name="Sahin N."/>
            <person name="Tani A."/>
        </authorList>
    </citation>
    <scope>NUCLEOTIDE SEQUENCE</scope>
    <source>
        <strain evidence="3">DSM 23632</strain>
    </source>
</reference>
<dbReference type="RefSeq" id="WP_238183107.1">
    <property type="nucleotide sequence ID" value="NZ_BPRB01000140.1"/>
</dbReference>
<feature type="region of interest" description="Disordered" evidence="1">
    <location>
        <begin position="54"/>
        <end position="76"/>
    </location>
</feature>
<comment type="caution">
    <text evidence="3">The sequence shown here is derived from an EMBL/GenBank/DDBJ whole genome shotgun (WGS) entry which is preliminary data.</text>
</comment>
<name>A0ABQ4TZ04_9HYPH</name>
<gene>
    <name evidence="3" type="ORF">MPOCJGCO_2602</name>
</gene>
<feature type="compositionally biased region" description="Low complexity" evidence="1">
    <location>
        <begin position="61"/>
        <end position="76"/>
    </location>
</feature>
<protein>
    <submittedName>
        <fullName evidence="3">Uncharacterized protein</fullName>
    </submittedName>
</protein>